<organism evidence="3">
    <name type="scientific">Psilocybe cubensis</name>
    <name type="common">Psychedelic mushroom</name>
    <name type="synonym">Stropharia cubensis</name>
    <dbReference type="NCBI Taxonomy" id="181762"/>
    <lineage>
        <taxon>Eukaryota</taxon>
        <taxon>Fungi</taxon>
        <taxon>Dikarya</taxon>
        <taxon>Basidiomycota</taxon>
        <taxon>Agaricomycotina</taxon>
        <taxon>Agaricomycetes</taxon>
        <taxon>Agaricomycetidae</taxon>
        <taxon>Agaricales</taxon>
        <taxon>Agaricineae</taxon>
        <taxon>Strophariaceae</taxon>
        <taxon>Psilocybe</taxon>
    </lineage>
</organism>
<comment type="caution">
    <text evidence="3">The sequence shown here is derived from an EMBL/GenBank/DDBJ whole genome shotgun (WGS) entry which is preliminary data.</text>
</comment>
<keyword evidence="2" id="KW-1133">Transmembrane helix</keyword>
<accession>A0A8H7XP41</accession>
<reference evidence="3" key="1">
    <citation type="submission" date="2021-02" db="EMBL/GenBank/DDBJ databases">
        <title>Psilocybe cubensis genome.</title>
        <authorList>
            <person name="Mckernan K.J."/>
            <person name="Crawford S."/>
            <person name="Trippe A."/>
            <person name="Kane L.T."/>
            <person name="Mclaughlin S."/>
        </authorList>
    </citation>
    <scope>NUCLEOTIDE SEQUENCE [LARGE SCALE GENOMIC DNA]</scope>
    <source>
        <strain evidence="3">MGC-MH-2018</strain>
    </source>
</reference>
<sequence>MHLHTLTSRDEFAPSGAELYDSEKNCSNSFSWFRLCPIDFALWALITLLICLVFWRIYARSRRVSETPLTGQMPTRSRHKGYKRLTLPYPSRNQFPSDPSPAYDDDYGYEYKSKFDLENSKSTINLPLLKG</sequence>
<evidence type="ECO:0000256" key="2">
    <source>
        <dbReference type="SAM" id="Phobius"/>
    </source>
</evidence>
<dbReference type="AlphaFoldDB" id="A0A8H7XP41"/>
<name>A0A8H7XP41_PSICU</name>
<keyword evidence="2" id="KW-0812">Transmembrane</keyword>
<evidence type="ECO:0000256" key="1">
    <source>
        <dbReference type="SAM" id="MobiDB-lite"/>
    </source>
</evidence>
<dbReference type="EMBL" id="JAFIQS010000010">
    <property type="protein sequence ID" value="KAG5165205.1"/>
    <property type="molecule type" value="Genomic_DNA"/>
</dbReference>
<proteinExistence type="predicted"/>
<gene>
    <name evidence="3" type="ORF">JR316_009901</name>
</gene>
<evidence type="ECO:0000313" key="3">
    <source>
        <dbReference type="EMBL" id="KAG5165205.1"/>
    </source>
</evidence>
<keyword evidence="2" id="KW-0472">Membrane</keyword>
<protein>
    <submittedName>
        <fullName evidence="3">Uncharacterized protein</fullName>
    </submittedName>
</protein>
<feature type="transmembrane region" description="Helical" evidence="2">
    <location>
        <begin position="40"/>
        <end position="58"/>
    </location>
</feature>
<feature type="region of interest" description="Disordered" evidence="1">
    <location>
        <begin position="67"/>
        <end position="103"/>
    </location>
</feature>